<comment type="caution">
    <text evidence="1">The sequence shown here is derived from an EMBL/GenBank/DDBJ whole genome shotgun (WGS) entry which is preliminary data.</text>
</comment>
<reference evidence="1" key="1">
    <citation type="submission" date="2020-03" db="EMBL/GenBank/DDBJ databases">
        <title>A high-quality chromosome-level genome assembly of a woody plant with both climbing and erect habits, Rhamnella rubrinervis.</title>
        <authorList>
            <person name="Lu Z."/>
            <person name="Yang Y."/>
            <person name="Zhu X."/>
            <person name="Sun Y."/>
        </authorList>
    </citation>
    <scope>NUCLEOTIDE SEQUENCE</scope>
    <source>
        <strain evidence="1">BYM</strain>
        <tissue evidence="1">Leaf</tissue>
    </source>
</reference>
<dbReference type="Proteomes" id="UP000796880">
    <property type="component" value="Unassembled WGS sequence"/>
</dbReference>
<accession>A0A8K0MKQ7</accession>
<organism evidence="1 2">
    <name type="scientific">Rhamnella rubrinervis</name>
    <dbReference type="NCBI Taxonomy" id="2594499"/>
    <lineage>
        <taxon>Eukaryota</taxon>
        <taxon>Viridiplantae</taxon>
        <taxon>Streptophyta</taxon>
        <taxon>Embryophyta</taxon>
        <taxon>Tracheophyta</taxon>
        <taxon>Spermatophyta</taxon>
        <taxon>Magnoliopsida</taxon>
        <taxon>eudicotyledons</taxon>
        <taxon>Gunneridae</taxon>
        <taxon>Pentapetalae</taxon>
        <taxon>rosids</taxon>
        <taxon>fabids</taxon>
        <taxon>Rosales</taxon>
        <taxon>Rhamnaceae</taxon>
        <taxon>rhamnoid group</taxon>
        <taxon>Rhamneae</taxon>
        <taxon>Rhamnella</taxon>
    </lineage>
</organism>
<sequence>MALKLKSANTKAQMYREIQRYEEEEEEEEEEMVVKAKFKMSVEIKLPPRVFASSSTPSIPMRGVNDANKDCFM</sequence>
<evidence type="ECO:0000313" key="1">
    <source>
        <dbReference type="EMBL" id="KAF3449273.1"/>
    </source>
</evidence>
<protein>
    <submittedName>
        <fullName evidence="1">Uncharacterized protein</fullName>
    </submittedName>
</protein>
<keyword evidence="2" id="KW-1185">Reference proteome</keyword>
<proteinExistence type="predicted"/>
<gene>
    <name evidence="1" type="ORF">FNV43_RR10001</name>
</gene>
<dbReference type="EMBL" id="VOIH02000004">
    <property type="protein sequence ID" value="KAF3449273.1"/>
    <property type="molecule type" value="Genomic_DNA"/>
</dbReference>
<evidence type="ECO:0000313" key="2">
    <source>
        <dbReference type="Proteomes" id="UP000796880"/>
    </source>
</evidence>
<name>A0A8K0MKQ7_9ROSA</name>
<dbReference type="AlphaFoldDB" id="A0A8K0MKQ7"/>